<evidence type="ECO:0000313" key="2">
    <source>
        <dbReference type="EMBL" id="GCC32468.1"/>
    </source>
</evidence>
<keyword evidence="3" id="KW-1185">Reference proteome</keyword>
<sequence>MIPHLGAADTYTIRLQAQSCPERKKRLPKDRTEQCWHLGWYQKNYRLSDPMTFMVLFFSMSKTLTGEAEYGKVLNPQSELDSHPEVDPDPEPHQHTRRELNYSQIKIQVQVQKPRPKVRAAHTDNIVLQD</sequence>
<evidence type="ECO:0000313" key="3">
    <source>
        <dbReference type="Proteomes" id="UP000287033"/>
    </source>
</evidence>
<name>A0A401SQ15_CHIPU</name>
<dbReference type="Proteomes" id="UP000287033">
    <property type="component" value="Unassembled WGS sequence"/>
</dbReference>
<feature type="region of interest" description="Disordered" evidence="1">
    <location>
        <begin position="75"/>
        <end position="103"/>
    </location>
</feature>
<comment type="caution">
    <text evidence="2">The sequence shown here is derived from an EMBL/GenBank/DDBJ whole genome shotgun (WGS) entry which is preliminary data.</text>
</comment>
<dbReference type="AlphaFoldDB" id="A0A401SQ15"/>
<organism evidence="2 3">
    <name type="scientific">Chiloscyllium punctatum</name>
    <name type="common">Brownbanded bambooshark</name>
    <name type="synonym">Hemiscyllium punctatum</name>
    <dbReference type="NCBI Taxonomy" id="137246"/>
    <lineage>
        <taxon>Eukaryota</taxon>
        <taxon>Metazoa</taxon>
        <taxon>Chordata</taxon>
        <taxon>Craniata</taxon>
        <taxon>Vertebrata</taxon>
        <taxon>Chondrichthyes</taxon>
        <taxon>Elasmobranchii</taxon>
        <taxon>Galeomorphii</taxon>
        <taxon>Galeoidea</taxon>
        <taxon>Orectolobiformes</taxon>
        <taxon>Hemiscylliidae</taxon>
        <taxon>Chiloscyllium</taxon>
    </lineage>
</organism>
<evidence type="ECO:0000256" key="1">
    <source>
        <dbReference type="SAM" id="MobiDB-lite"/>
    </source>
</evidence>
<protein>
    <submittedName>
        <fullName evidence="2">Uncharacterized protein</fullName>
    </submittedName>
</protein>
<proteinExistence type="predicted"/>
<gene>
    <name evidence="2" type="ORF">chiPu_0010929</name>
</gene>
<dbReference type="EMBL" id="BEZZ01000438">
    <property type="protein sequence ID" value="GCC32468.1"/>
    <property type="molecule type" value="Genomic_DNA"/>
</dbReference>
<feature type="region of interest" description="Disordered" evidence="1">
    <location>
        <begin position="111"/>
        <end position="130"/>
    </location>
</feature>
<reference evidence="2 3" key="1">
    <citation type="journal article" date="2018" name="Nat. Ecol. Evol.">
        <title>Shark genomes provide insights into elasmobranch evolution and the origin of vertebrates.</title>
        <authorList>
            <person name="Hara Y"/>
            <person name="Yamaguchi K"/>
            <person name="Onimaru K"/>
            <person name="Kadota M"/>
            <person name="Koyanagi M"/>
            <person name="Keeley SD"/>
            <person name="Tatsumi K"/>
            <person name="Tanaka K"/>
            <person name="Motone F"/>
            <person name="Kageyama Y"/>
            <person name="Nozu R"/>
            <person name="Adachi N"/>
            <person name="Nishimura O"/>
            <person name="Nakagawa R"/>
            <person name="Tanegashima C"/>
            <person name="Kiyatake I"/>
            <person name="Matsumoto R"/>
            <person name="Murakumo K"/>
            <person name="Nishida K"/>
            <person name="Terakita A"/>
            <person name="Kuratani S"/>
            <person name="Sato K"/>
            <person name="Hyodo S Kuraku.S."/>
        </authorList>
    </citation>
    <scope>NUCLEOTIDE SEQUENCE [LARGE SCALE GENOMIC DNA]</scope>
</reference>
<feature type="compositionally biased region" description="Basic and acidic residues" evidence="1">
    <location>
        <begin position="80"/>
        <end position="100"/>
    </location>
</feature>
<accession>A0A401SQ15</accession>